<dbReference type="Proteomes" id="UP001050691">
    <property type="component" value="Unassembled WGS sequence"/>
</dbReference>
<dbReference type="AlphaFoldDB" id="A0AAV5AN04"/>
<name>A0AAV5AN04_9AGAM</name>
<protein>
    <recommendedName>
        <fullName evidence="1">DUF6699 domain-containing protein</fullName>
    </recommendedName>
</protein>
<accession>A0AAV5AN04</accession>
<evidence type="ECO:0000313" key="3">
    <source>
        <dbReference type="Proteomes" id="UP001050691"/>
    </source>
</evidence>
<proteinExistence type="predicted"/>
<dbReference type="Pfam" id="PF20415">
    <property type="entry name" value="DUF6699"/>
    <property type="match status" value="1"/>
</dbReference>
<feature type="domain" description="DUF6699" evidence="1">
    <location>
        <begin position="119"/>
        <end position="277"/>
    </location>
</feature>
<comment type="caution">
    <text evidence="2">The sequence shown here is derived from an EMBL/GenBank/DDBJ whole genome shotgun (WGS) entry which is preliminary data.</text>
</comment>
<dbReference type="InterPro" id="IPR046522">
    <property type="entry name" value="DUF6699"/>
</dbReference>
<evidence type="ECO:0000259" key="1">
    <source>
        <dbReference type="Pfam" id="PF20415"/>
    </source>
</evidence>
<dbReference type="EMBL" id="BPWL01000010">
    <property type="protein sequence ID" value="GJJ15172.1"/>
    <property type="molecule type" value="Genomic_DNA"/>
</dbReference>
<reference evidence="2" key="1">
    <citation type="submission" date="2021-10" db="EMBL/GenBank/DDBJ databases">
        <title>De novo Genome Assembly of Clathrus columnatus (Basidiomycota, Fungi) Using Illumina and Nanopore Sequence Data.</title>
        <authorList>
            <person name="Ogiso-Tanaka E."/>
            <person name="Itagaki H."/>
            <person name="Hosoya T."/>
            <person name="Hosaka K."/>
        </authorList>
    </citation>
    <scope>NUCLEOTIDE SEQUENCE</scope>
    <source>
        <strain evidence="2">MO-923</strain>
    </source>
</reference>
<organism evidence="2 3">
    <name type="scientific">Clathrus columnatus</name>
    <dbReference type="NCBI Taxonomy" id="1419009"/>
    <lineage>
        <taxon>Eukaryota</taxon>
        <taxon>Fungi</taxon>
        <taxon>Dikarya</taxon>
        <taxon>Basidiomycota</taxon>
        <taxon>Agaricomycotina</taxon>
        <taxon>Agaricomycetes</taxon>
        <taxon>Phallomycetidae</taxon>
        <taxon>Phallales</taxon>
        <taxon>Clathraceae</taxon>
        <taxon>Clathrus</taxon>
    </lineage>
</organism>
<sequence length="298" mass="33979">MMIQPNSYDINDSDLTRKITPLVNMNYGLSYEFKKDSELPVIEAEKRFRRVGDSDAGSSWSESSLFHHPLWRQMTPSHVIGGSRANRNQDSLNVLQRPRKGTRSGIEYKPHPLLCEGRLVWDVSVHPSKACILSKEKTLGGGGLTKIDINSSRIRFQRATSPPLNNIHLEIQCGNRYIPWVFAIRSEGDRHLHITICLLLEALYGVLQEPLEFYEWCCLDDKVKFDPSAIENKWSTHNARHMRLANLSSPLYRILEEDSAVKRIDTLGNNTKFLSLKFSDEHGAGDVRNPWVITLGPK</sequence>
<gene>
    <name evidence="2" type="ORF">Clacol_009447</name>
</gene>
<evidence type="ECO:0000313" key="2">
    <source>
        <dbReference type="EMBL" id="GJJ15172.1"/>
    </source>
</evidence>
<keyword evidence="3" id="KW-1185">Reference proteome</keyword>